<accession>A0A7L5HR62</accession>
<protein>
    <submittedName>
        <fullName evidence="2">Autotransporter domain-containing protein</fullName>
    </submittedName>
</protein>
<evidence type="ECO:0000313" key="3">
    <source>
        <dbReference type="Proteomes" id="UP000509246"/>
    </source>
</evidence>
<feature type="domain" description="Autotransporter" evidence="1">
    <location>
        <begin position="1048"/>
        <end position="1326"/>
    </location>
</feature>
<keyword evidence="3" id="KW-1185">Reference proteome</keyword>
<name>A0A7L5HR62_9BACT</name>
<dbReference type="RefSeq" id="WP_176300995.1">
    <property type="nucleotide sequence ID" value="NZ_CP053825.1"/>
</dbReference>
<dbReference type="SMART" id="SM00869">
    <property type="entry name" value="Autotransporter"/>
    <property type="match status" value="1"/>
</dbReference>
<dbReference type="PROSITE" id="PS51208">
    <property type="entry name" value="AUTOTRANSPORTER"/>
    <property type="match status" value="1"/>
</dbReference>
<reference evidence="2 3" key="1">
    <citation type="submission" date="2020-05" db="EMBL/GenBank/DDBJ databases">
        <title>Complete genome sequencing of Campylobacter and Arcobacter type strains.</title>
        <authorList>
            <person name="Miller W.G."/>
            <person name="Yee E."/>
        </authorList>
    </citation>
    <scope>NUCLEOTIDE SEQUENCE [LARGE SCALE GENOMIC DNA]</scope>
    <source>
        <strain evidence="2 3">CCUG 73571</strain>
    </source>
</reference>
<dbReference type="SUPFAM" id="SSF103515">
    <property type="entry name" value="Autotransporter"/>
    <property type="match status" value="1"/>
</dbReference>
<dbReference type="Proteomes" id="UP000509246">
    <property type="component" value="Chromosome"/>
</dbReference>
<dbReference type="KEGG" id="carm:CARM_0741"/>
<organism evidence="2 3">
    <name type="scientific">Campylobacter armoricus</name>
    <dbReference type="NCBI Taxonomy" id="2505970"/>
    <lineage>
        <taxon>Bacteria</taxon>
        <taxon>Pseudomonadati</taxon>
        <taxon>Campylobacterota</taxon>
        <taxon>Epsilonproteobacteria</taxon>
        <taxon>Campylobacterales</taxon>
        <taxon>Campylobacteraceae</taxon>
        <taxon>Campylobacter</taxon>
    </lineage>
</organism>
<evidence type="ECO:0000259" key="1">
    <source>
        <dbReference type="PROSITE" id="PS51208"/>
    </source>
</evidence>
<dbReference type="EMBL" id="CP053825">
    <property type="protein sequence ID" value="QKF79654.1"/>
    <property type="molecule type" value="Genomic_DNA"/>
</dbReference>
<evidence type="ECO:0000313" key="2">
    <source>
        <dbReference type="EMBL" id="QKF79654.1"/>
    </source>
</evidence>
<dbReference type="Gene3D" id="2.40.128.130">
    <property type="entry name" value="Autotransporter beta-domain"/>
    <property type="match status" value="1"/>
</dbReference>
<gene>
    <name evidence="2" type="ORF">CARM_0741</name>
</gene>
<dbReference type="InterPro" id="IPR036709">
    <property type="entry name" value="Autotransporte_beta_dom_sf"/>
</dbReference>
<dbReference type="InterPro" id="IPR005546">
    <property type="entry name" value="Autotransporte_beta"/>
</dbReference>
<sequence>MSYFTGGGIDFQSNQTSSLTNSFNSFVLNKHITHNNLSFTKKTFLSLATISFLATCANASITTINDKVSNGSITIANARSNISRNISGGGCSGTICSIDTSKNNGVTISGSGNQTLTITNNGTINPNSGKGITISPNASIENISNNGSITGSNKQYAIEIGGNNKNGATITNFTNNGTIGSSNSNYAIVGWANGGKKTTIANFTNSGLIQSNSNEAIYLNNTTITNFTNSGTITSSKGSGLNFGNVTIDNFNNSGNIKSISSTGNVKTFENSGFIGWIDVRGTIDNFNNSGKVGNIAVNGGNKVTTFTNSGTINGGYIALNLQGHIGTLNINEGSRISGTFGIVIQGGGKLNNLNINGGVLNTNRSSVVFQNSKVDTNINIENAKITTKDAGLYMYNSTITGNTFDIKNSTFTAAVDGIAISSSKVNSSINLDNSKFNAGDNAILLDGNSKLTGSISIKNNSSLFGSANGIRIRDNSKIASDINIEDESLLGGKIGITLTKNAGIDGSINLKNGATIASLKQEKDVLKYDESGTAILNEGTIKGNISLDKSFIYGSVYNKNTIGGNISLNNKSYISSINNQKNIQGSIDLKEQSHINSILNNGTIEKGISLDKSTIGSIENSGIIGNGGIKLNNESKIGSITNNKNAKTDLDLKNNSIVDLVKNEGTMEITKDETSSINAFDNNGNLLSKFENNSQMQAIINNNNAIMEQGLENTGSIAAINNAGTITGINNTFNKITKDDIKKGTIGTIVNTGIIGNEASPLATQDITYGINNSGTIEKLINSSGDINNPNTDKDIHIYGGINNSGYIDIFNTGNIHGGITNSGTLILSNGHIHSGNGSTQASWHGGFIGKNNNGYHIENNDNGKVSIDGWYFNDLEYKGTTQEDIANRLENAIIVGGNNIGGISADKIYVNTSNLKLNTIYEGNTFFIDENGKVIGDKINNNAGVNANNIHSLSGIYDFLGLGEGRYIANVNVSELSGKTLAKSMVYSARLRNINISNILRDTTAKNFQTEFSQVLDMELSKKGEAYGNDADLLAELEDIFIPNKNPNAKNHSFLIPYYNHSSIKIGNSVGQLSANTTGLIGGSLRELPNDYGTIGFYLGYEDASKEQATQRLKFDDKTYYGGLTYYGVLARDGIDQYYISASTRFDYTTTDIEKTYKNIPATIESDTQTYGYGIDVKVGANYYNTLEIARITPEIGLSYYGMSNKNFSLKHIDGLREHYLAEQFNFIDASAALKWYKPWSDKLRSNVTIGAIVNLYEDAKGNLRLGANHFTTEVQTSKYYGFGQLGLSYNIANNADLSLNYAGAFTFDNTTSHTMFLKLGLWW</sequence>
<proteinExistence type="predicted"/>
<dbReference type="GeneID" id="56586477"/>